<evidence type="ECO:0000256" key="1">
    <source>
        <dbReference type="ARBA" id="ARBA00001974"/>
    </source>
</evidence>
<keyword evidence="5 8" id="KW-0521">NADP</keyword>
<evidence type="ECO:0000256" key="9">
    <source>
        <dbReference type="PIRSR" id="PIRSR000362-1"/>
    </source>
</evidence>
<keyword evidence="4 8" id="KW-0274">FAD</keyword>
<keyword evidence="3 8" id="KW-0285">Flavoprotein</keyword>
<dbReference type="PANTHER" id="PTHR48467:SF1">
    <property type="entry name" value="GLUTAMATE SYNTHASE 1 [NADH], CHLOROPLASTIC-LIKE"/>
    <property type="match status" value="1"/>
</dbReference>
<comment type="similarity">
    <text evidence="2 8">Belongs to the ferredoxin--NADP reductase type 1 family.</text>
</comment>
<evidence type="ECO:0000256" key="3">
    <source>
        <dbReference type="ARBA" id="ARBA00022630"/>
    </source>
</evidence>
<dbReference type="OrthoDB" id="333024at2759"/>
<evidence type="ECO:0000256" key="6">
    <source>
        <dbReference type="ARBA" id="ARBA00023002"/>
    </source>
</evidence>
<gene>
    <name evidence="11" type="ORF">TrST_g4163</name>
</gene>
<evidence type="ECO:0000256" key="5">
    <source>
        <dbReference type="ARBA" id="ARBA00022857"/>
    </source>
</evidence>
<accession>A0A9W6ZS66</accession>
<feature type="binding site" evidence="9">
    <location>
        <position position="74"/>
    </location>
    <ligand>
        <name>FAD</name>
        <dbReference type="ChEBI" id="CHEBI:57692"/>
    </ligand>
</feature>
<evidence type="ECO:0000256" key="4">
    <source>
        <dbReference type="ARBA" id="ARBA00022827"/>
    </source>
</evidence>
<dbReference type="PIRSF" id="PIRSF000362">
    <property type="entry name" value="FNR"/>
    <property type="match status" value="1"/>
</dbReference>
<dbReference type="GO" id="GO:0005739">
    <property type="term" value="C:mitochondrion"/>
    <property type="evidence" value="ECO:0007669"/>
    <property type="project" value="UniProtKB-SubCell"/>
</dbReference>
<evidence type="ECO:0000256" key="2">
    <source>
        <dbReference type="ARBA" id="ARBA00008312"/>
    </source>
</evidence>
<dbReference type="PRINTS" id="PR00419">
    <property type="entry name" value="ADXRDTASE"/>
</dbReference>
<evidence type="ECO:0000256" key="10">
    <source>
        <dbReference type="PIRSR" id="PIRSR000362-2"/>
    </source>
</evidence>
<dbReference type="EMBL" id="BRXY01000039">
    <property type="protein sequence ID" value="GMH56407.1"/>
    <property type="molecule type" value="Genomic_DNA"/>
</dbReference>
<reference evidence="12" key="1">
    <citation type="journal article" date="2023" name="Commun. Biol.">
        <title>Genome analysis of Parmales, the sister group of diatoms, reveals the evolutionary specialization of diatoms from phago-mixotrophs to photoautotrophs.</title>
        <authorList>
            <person name="Ban H."/>
            <person name="Sato S."/>
            <person name="Yoshikawa S."/>
            <person name="Yamada K."/>
            <person name="Nakamura Y."/>
            <person name="Ichinomiya M."/>
            <person name="Sato N."/>
            <person name="Blanc-Mathieu R."/>
            <person name="Endo H."/>
            <person name="Kuwata A."/>
            <person name="Ogata H."/>
        </authorList>
    </citation>
    <scope>NUCLEOTIDE SEQUENCE [LARGE SCALE GENOMIC DNA]</scope>
    <source>
        <strain evidence="12">NIES 3701</strain>
    </source>
</reference>
<evidence type="ECO:0000256" key="8">
    <source>
        <dbReference type="PIRNR" id="PIRNR000362"/>
    </source>
</evidence>
<organism evidence="11 12">
    <name type="scientific">Triparma strigata</name>
    <dbReference type="NCBI Taxonomy" id="1606541"/>
    <lineage>
        <taxon>Eukaryota</taxon>
        <taxon>Sar</taxon>
        <taxon>Stramenopiles</taxon>
        <taxon>Ochrophyta</taxon>
        <taxon>Bolidophyceae</taxon>
        <taxon>Parmales</taxon>
        <taxon>Triparmaceae</taxon>
        <taxon>Triparma</taxon>
    </lineage>
</organism>
<comment type="subcellular location">
    <subcellularLocation>
        <location evidence="8">Mitochondrion</location>
    </subcellularLocation>
</comment>
<dbReference type="InterPro" id="IPR021163">
    <property type="entry name" value="Ferredox_Rdtase_adrenod"/>
</dbReference>
<dbReference type="SUPFAM" id="SSF51971">
    <property type="entry name" value="Nucleotide-binding domain"/>
    <property type="match status" value="1"/>
</dbReference>
<feature type="binding site" evidence="9">
    <location>
        <position position="110"/>
    </location>
    <ligand>
        <name>FAD</name>
        <dbReference type="ChEBI" id="CHEBI:57692"/>
    </ligand>
</feature>
<evidence type="ECO:0000313" key="11">
    <source>
        <dbReference type="EMBL" id="GMH56407.1"/>
    </source>
</evidence>
<keyword evidence="8" id="KW-0496">Mitochondrion</keyword>
<keyword evidence="12" id="KW-1185">Reference proteome</keyword>
<dbReference type="Gene3D" id="3.40.50.720">
    <property type="entry name" value="NAD(P)-binding Rossmann-like Domain"/>
    <property type="match status" value="1"/>
</dbReference>
<comment type="caution">
    <text evidence="11">The sequence shown here is derived from an EMBL/GenBank/DDBJ whole genome shotgun (WGS) entry which is preliminary data.</text>
</comment>
<feature type="binding site" evidence="10">
    <location>
        <position position="244"/>
    </location>
    <ligand>
        <name>NADP(+)</name>
        <dbReference type="ChEBI" id="CHEBI:58349"/>
    </ligand>
</feature>
<dbReference type="AlphaFoldDB" id="A0A9W6ZS66"/>
<dbReference type="EC" id="1.18.1.6" evidence="8"/>
<feature type="binding site" evidence="10">
    <location>
        <position position="408"/>
    </location>
    <ligand>
        <name>NADP(+)</name>
        <dbReference type="ChEBI" id="CHEBI:58349"/>
    </ligand>
</feature>
<feature type="binding site" evidence="9">
    <location>
        <position position="41"/>
    </location>
    <ligand>
        <name>FAD</name>
        <dbReference type="ChEBI" id="CHEBI:57692"/>
    </ligand>
</feature>
<feature type="binding site" evidence="9">
    <location>
        <position position="401"/>
    </location>
    <ligand>
        <name>FAD</name>
        <dbReference type="ChEBI" id="CHEBI:57692"/>
    </ligand>
</feature>
<comment type="cofactor">
    <cofactor evidence="1 8 9">
        <name>FAD</name>
        <dbReference type="ChEBI" id="CHEBI:57692"/>
    </cofactor>
</comment>
<name>A0A9W6ZS66_9STRA</name>
<feature type="binding site" evidence="10">
    <location>
        <begin position="232"/>
        <end position="233"/>
    </location>
    <ligand>
        <name>NADP(+)</name>
        <dbReference type="ChEBI" id="CHEBI:58349"/>
    </ligand>
</feature>
<protein>
    <recommendedName>
        <fullName evidence="8">NADPH:adrenodoxin oxidoreductase, mitochondrial</fullName>
        <ecNumber evidence="8">1.18.1.6</ecNumber>
    </recommendedName>
</protein>
<keyword evidence="6 8" id="KW-0560">Oxidoreductase</keyword>
<proteinExistence type="inferred from homology"/>
<dbReference type="InterPro" id="IPR055275">
    <property type="entry name" value="Ferredox_Rdtase"/>
</dbReference>
<dbReference type="InterPro" id="IPR036188">
    <property type="entry name" value="FAD/NAD-bd_sf"/>
</dbReference>
<dbReference type="PANTHER" id="PTHR48467">
    <property type="entry name" value="GLUTAMATE SYNTHASE 1 [NADH], CHLOROPLASTIC-LIKE"/>
    <property type="match status" value="1"/>
</dbReference>
<dbReference type="GO" id="GO:0016491">
    <property type="term" value="F:oxidoreductase activity"/>
    <property type="evidence" value="ECO:0007669"/>
    <property type="project" value="UniProtKB-KW"/>
</dbReference>
<evidence type="ECO:0000256" key="7">
    <source>
        <dbReference type="ARBA" id="ARBA00048933"/>
    </source>
</evidence>
<dbReference type="Gene3D" id="3.50.50.60">
    <property type="entry name" value="FAD/NAD(P)-binding domain"/>
    <property type="match status" value="1"/>
</dbReference>
<dbReference type="Proteomes" id="UP001165085">
    <property type="component" value="Unassembled WGS sequence"/>
</dbReference>
<comment type="catalytic activity">
    <reaction evidence="7 8">
        <text>2 reduced [adrenodoxin] + NADP(+) + H(+) = 2 oxidized [adrenodoxin] + NADPH</text>
        <dbReference type="Rhea" id="RHEA:42312"/>
        <dbReference type="Rhea" id="RHEA-COMP:9998"/>
        <dbReference type="Rhea" id="RHEA-COMP:9999"/>
        <dbReference type="ChEBI" id="CHEBI:15378"/>
        <dbReference type="ChEBI" id="CHEBI:33737"/>
        <dbReference type="ChEBI" id="CHEBI:33738"/>
        <dbReference type="ChEBI" id="CHEBI:57783"/>
        <dbReference type="ChEBI" id="CHEBI:58349"/>
        <dbReference type="EC" id="1.18.1.6"/>
    </reaction>
</comment>
<evidence type="ECO:0000313" key="12">
    <source>
        <dbReference type="Proteomes" id="UP001165085"/>
    </source>
</evidence>
<sequence length="495" mass="55057">MLTSRISSLPLKSILPCSHLLSPLRIPTRSLNVAIIGSGPSGCYALKYLLSSPLNSSNNLRINVFDKCHTPWGLLRSGVAPDHQDVKNASNDFEAAFEREEVKFYGGVEIGKTLKLQHLTSTHKIIILSHGCSTSNFPSLTSSPSPSNVIHSKNIVDWYNGVPGVIGPILNSKNGVLKVTIIGGGNVTLDISRILLKSVLKCPSLEESDIVERAFERLRREVGRVEVRVLNRRGGMQTAFTIKEFRDLTKMTGEDMGINIKKEDIEKSTNEESLTELDKSRPLKRLWKLLSSVSSSPTTGTIANLSIEYFLNPYGYTVDPSTNTVTSVKCRVTELEGEPFKQKPKDTDVEVDVETDLVVWSTGYKGEAIEGLERYFDNGVYRCEGGRVGVEGGCRLYACGWIRRGAVGIVGTNIQDARETVRRVVEDFEGGEGEGGGEGGGVEEVMREEGVEWVDWEGWKRIDEVERRRERKRVDEQIREKIVDVDEMMKIGKYL</sequence>